<reference evidence="3 4" key="1">
    <citation type="submission" date="2017-11" db="EMBL/GenBank/DDBJ databases">
        <title>Genome-resolved metagenomics identifies genetic mobility, metabolic interactions, and unexpected diversity in perchlorate-reducing communities.</title>
        <authorList>
            <person name="Barnum T.P."/>
            <person name="Figueroa I.A."/>
            <person name="Carlstrom C.I."/>
            <person name="Lucas L.N."/>
            <person name="Engelbrektson A.L."/>
            <person name="Coates J.D."/>
        </authorList>
    </citation>
    <scope>NUCLEOTIDE SEQUENCE [LARGE SCALE GENOMIC DNA]</scope>
    <source>
        <strain evidence="3">BM706</strain>
    </source>
</reference>
<dbReference type="GO" id="GO:0004222">
    <property type="term" value="F:metalloendopeptidase activity"/>
    <property type="evidence" value="ECO:0007669"/>
    <property type="project" value="TreeGrafter"/>
</dbReference>
<protein>
    <recommendedName>
        <fullName evidence="2">LysM domain-containing protein</fullName>
    </recommendedName>
</protein>
<dbReference type="Gene3D" id="3.10.350.10">
    <property type="entry name" value="LysM domain"/>
    <property type="match status" value="1"/>
</dbReference>
<dbReference type="CDD" id="cd12797">
    <property type="entry name" value="M23_peptidase"/>
    <property type="match status" value="1"/>
</dbReference>
<gene>
    <name evidence="3" type="ORF">C0601_11665</name>
</gene>
<feature type="region of interest" description="Disordered" evidence="1">
    <location>
        <begin position="84"/>
        <end position="104"/>
    </location>
</feature>
<dbReference type="PROSITE" id="PS51782">
    <property type="entry name" value="LYSM"/>
    <property type="match status" value="1"/>
</dbReference>
<dbReference type="AlphaFoldDB" id="A0A2N5ZBG0"/>
<dbReference type="CDD" id="cd00118">
    <property type="entry name" value="LysM"/>
    <property type="match status" value="1"/>
</dbReference>
<evidence type="ECO:0000259" key="2">
    <source>
        <dbReference type="PROSITE" id="PS51782"/>
    </source>
</evidence>
<dbReference type="SMART" id="SM00257">
    <property type="entry name" value="LysM"/>
    <property type="match status" value="1"/>
</dbReference>
<comment type="caution">
    <text evidence="3">The sequence shown here is derived from an EMBL/GenBank/DDBJ whole genome shotgun (WGS) entry which is preliminary data.</text>
</comment>
<dbReference type="SUPFAM" id="SSF51261">
    <property type="entry name" value="Duplicated hybrid motif"/>
    <property type="match status" value="1"/>
</dbReference>
<accession>A0A2N5ZBG0</accession>
<dbReference type="PANTHER" id="PTHR21666:SF270">
    <property type="entry name" value="MUREIN HYDROLASE ACTIVATOR ENVC"/>
    <property type="match status" value="1"/>
</dbReference>
<dbReference type="Pfam" id="PF01476">
    <property type="entry name" value="LysM"/>
    <property type="match status" value="1"/>
</dbReference>
<name>A0A2N5ZBG0_MUIH1</name>
<dbReference type="InterPro" id="IPR011055">
    <property type="entry name" value="Dup_hybrid_motif"/>
</dbReference>
<dbReference type="InterPro" id="IPR018392">
    <property type="entry name" value="LysM"/>
</dbReference>
<sequence length="244" mass="27271">MFEKRLFIVILICLCLFNLSCRRTPRKASISNSTSGKYYTVKKGDTLFGIAKKFKLSMQHLIAINKLKNPNVLSTGQKIYLSGSVQKTNQNKSKPEKTKNVNKNNTKTTKTKTVTKTVKPVKVSKFLVRPVKAKILHKFGSEVDGLTSEGIYFSAKGNSMKAAAPGMVVYVDNTVGEEIVIIEHGSNYYTVYSGSLNVLVKMGDKVSQGQVIGKIRSERFYFELRKYSSTGNPLALNPTEYFRD</sequence>
<dbReference type="InterPro" id="IPR050570">
    <property type="entry name" value="Cell_wall_metabolism_enzyme"/>
</dbReference>
<dbReference type="Pfam" id="PF01551">
    <property type="entry name" value="Peptidase_M23"/>
    <property type="match status" value="1"/>
</dbReference>
<dbReference type="InterPro" id="IPR036779">
    <property type="entry name" value="LysM_dom_sf"/>
</dbReference>
<dbReference type="PANTHER" id="PTHR21666">
    <property type="entry name" value="PEPTIDASE-RELATED"/>
    <property type="match status" value="1"/>
</dbReference>
<evidence type="ECO:0000313" key="3">
    <source>
        <dbReference type="EMBL" id="PLX16012.1"/>
    </source>
</evidence>
<dbReference type="InterPro" id="IPR016047">
    <property type="entry name" value="M23ase_b-sheet_dom"/>
</dbReference>
<organism evidence="3 4">
    <name type="scientific">Muiribacterium halophilum</name>
    <dbReference type="NCBI Taxonomy" id="2053465"/>
    <lineage>
        <taxon>Bacteria</taxon>
        <taxon>Candidatus Muiribacteriota</taxon>
        <taxon>Candidatus Muiribacteriia</taxon>
        <taxon>Candidatus Muiribacteriales</taxon>
        <taxon>Candidatus Muiribacteriaceae</taxon>
        <taxon>Candidatus Muiribacterium</taxon>
    </lineage>
</organism>
<proteinExistence type="predicted"/>
<evidence type="ECO:0000313" key="4">
    <source>
        <dbReference type="Proteomes" id="UP000234857"/>
    </source>
</evidence>
<evidence type="ECO:0000256" key="1">
    <source>
        <dbReference type="SAM" id="MobiDB-lite"/>
    </source>
</evidence>
<dbReference type="Proteomes" id="UP000234857">
    <property type="component" value="Unassembled WGS sequence"/>
</dbReference>
<dbReference type="Gene3D" id="2.70.70.10">
    <property type="entry name" value="Glucose Permease (Domain IIA)"/>
    <property type="match status" value="1"/>
</dbReference>
<feature type="domain" description="LysM" evidence="2">
    <location>
        <begin position="37"/>
        <end position="81"/>
    </location>
</feature>
<dbReference type="EMBL" id="PKTG01000123">
    <property type="protein sequence ID" value="PLX16012.1"/>
    <property type="molecule type" value="Genomic_DNA"/>
</dbReference>